<sequence length="221" mass="23479">MSGQPNLAPGARPWTREEIARRAAQDVPHGAYVNLGIGLPTQVADWMPQDREVFLHSENGILHLGPRPPAGQEDAELVNASKQPVSLLPGASLFDSALSFAMMRGGHLDLAILGAYEVAANGDLANWTRADPGTPPAVGGAMELAFGARAVWVLMEHTTRDGRPRLRARCSLPLTAAGVVRRIYTDLAVLAVTADGLRVEAMAPGVTWSALQALTEAPLLR</sequence>
<dbReference type="PANTHER" id="PTHR13707">
    <property type="entry name" value="KETOACID-COENZYME A TRANSFERASE"/>
    <property type="match status" value="1"/>
</dbReference>
<dbReference type="NCBIfam" id="TIGR02428">
    <property type="entry name" value="pcaJ_scoB_fam"/>
    <property type="match status" value="1"/>
</dbReference>
<dbReference type="SUPFAM" id="SSF100950">
    <property type="entry name" value="NagB/RpiA/CoA transferase-like"/>
    <property type="match status" value="1"/>
</dbReference>
<dbReference type="Pfam" id="PF01144">
    <property type="entry name" value="CoA_trans"/>
    <property type="match status" value="1"/>
</dbReference>
<accession>A0ABN4TLA7</accession>
<dbReference type="InterPro" id="IPR004165">
    <property type="entry name" value="CoA_trans_fam_I"/>
</dbReference>
<dbReference type="SMART" id="SM00882">
    <property type="entry name" value="CoA_trans"/>
    <property type="match status" value="1"/>
</dbReference>
<dbReference type="RefSeq" id="WP_071015769.1">
    <property type="nucleotide sequence ID" value="NZ_CP017754.1"/>
</dbReference>
<dbReference type="PANTHER" id="PTHR13707:SF57">
    <property type="entry name" value="SUCCINYL-COA:3-KETOACID COENZYME A TRANSFERASE SUBUNIT B-RELATED"/>
    <property type="match status" value="1"/>
</dbReference>
<name>A0ABN4TLA7_9BURK</name>
<comment type="similarity">
    <text evidence="1">Belongs to the 3-oxoacid CoA-transferase subunit B family.</text>
</comment>
<evidence type="ECO:0000256" key="1">
    <source>
        <dbReference type="ARBA" id="ARBA00007047"/>
    </source>
</evidence>
<keyword evidence="2" id="KW-0808">Transferase</keyword>
<dbReference type="EMBL" id="CP017754">
    <property type="protein sequence ID" value="AOZ07683.1"/>
    <property type="molecule type" value="Genomic_DNA"/>
</dbReference>
<dbReference type="Proteomes" id="UP000177515">
    <property type="component" value="Chromosome 1"/>
</dbReference>
<gene>
    <name evidence="3" type="ORF">BKK80_18985</name>
</gene>
<dbReference type="InterPro" id="IPR037171">
    <property type="entry name" value="NagB/RpiA_transferase-like"/>
</dbReference>
<evidence type="ECO:0000313" key="3">
    <source>
        <dbReference type="EMBL" id="AOZ07683.1"/>
    </source>
</evidence>
<keyword evidence="4" id="KW-1185">Reference proteome</keyword>
<dbReference type="InterPro" id="IPR012791">
    <property type="entry name" value="3-oxoacid_CoA-transf_B"/>
</dbReference>
<proteinExistence type="inferred from homology"/>
<evidence type="ECO:0000256" key="2">
    <source>
        <dbReference type="ARBA" id="ARBA00022679"/>
    </source>
</evidence>
<protein>
    <submittedName>
        <fullName evidence="3">3-oxoadipate CoA-transferase</fullName>
    </submittedName>
</protein>
<reference evidence="3 4" key="1">
    <citation type="submission" date="2016-10" db="EMBL/GenBank/DDBJ databases">
        <title>Complete genome sequences of three Cupriavidus strains isolated from various Malaysian environments.</title>
        <authorList>
            <person name="Abdullah A.A.-A."/>
            <person name="Shafie N.A.H."/>
            <person name="Lau N.S."/>
        </authorList>
    </citation>
    <scope>NUCLEOTIDE SEQUENCE [LARGE SCALE GENOMIC DNA]</scope>
    <source>
        <strain evidence="3 4">USMAA1020</strain>
    </source>
</reference>
<dbReference type="Gene3D" id="3.40.1080.10">
    <property type="entry name" value="Glutaconate Coenzyme A-transferase"/>
    <property type="match status" value="1"/>
</dbReference>
<organism evidence="3 4">
    <name type="scientific">Cupriavidus malaysiensis</name>
    <dbReference type="NCBI Taxonomy" id="367825"/>
    <lineage>
        <taxon>Bacteria</taxon>
        <taxon>Pseudomonadati</taxon>
        <taxon>Pseudomonadota</taxon>
        <taxon>Betaproteobacteria</taxon>
        <taxon>Burkholderiales</taxon>
        <taxon>Burkholderiaceae</taxon>
        <taxon>Cupriavidus</taxon>
    </lineage>
</organism>
<evidence type="ECO:0000313" key="4">
    <source>
        <dbReference type="Proteomes" id="UP000177515"/>
    </source>
</evidence>